<reference evidence="10" key="1">
    <citation type="submission" date="2017-02" db="UniProtKB">
        <authorList>
            <consortium name="WormBaseParasite"/>
        </authorList>
    </citation>
    <scope>IDENTIFICATION</scope>
</reference>
<accession>A0A0N4V646</accession>
<dbReference type="FunFam" id="1.10.220.10:FF:000002">
    <property type="entry name" value="Annexin"/>
    <property type="match status" value="1"/>
</dbReference>
<dbReference type="PROSITE" id="PS00223">
    <property type="entry name" value="ANNEXIN_1"/>
    <property type="match status" value="2"/>
</dbReference>
<dbReference type="WBParaSite" id="EVEC_0000571901-mRNA-1">
    <property type="protein sequence ID" value="EVEC_0000571901-mRNA-1"/>
    <property type="gene ID" value="EVEC_0000571901"/>
</dbReference>
<dbReference type="GO" id="GO:0005544">
    <property type="term" value="F:calcium-dependent phospholipid binding"/>
    <property type="evidence" value="ECO:0007669"/>
    <property type="project" value="UniProtKB-KW"/>
</dbReference>
<evidence type="ECO:0000256" key="5">
    <source>
        <dbReference type="ARBA" id="ARBA00023302"/>
    </source>
</evidence>
<gene>
    <name evidence="8" type="ORF">EVEC_LOCUS5330</name>
</gene>
<dbReference type="GO" id="GO:0005509">
    <property type="term" value="F:calcium ion binding"/>
    <property type="evidence" value="ECO:0007669"/>
    <property type="project" value="InterPro"/>
</dbReference>
<dbReference type="STRING" id="51028.A0A0N4V646"/>
<dbReference type="GO" id="GO:0005634">
    <property type="term" value="C:nucleus"/>
    <property type="evidence" value="ECO:0007669"/>
    <property type="project" value="TreeGrafter"/>
</dbReference>
<evidence type="ECO:0000313" key="10">
    <source>
        <dbReference type="WBParaSite" id="EVEC_0000571901-mRNA-1"/>
    </source>
</evidence>
<comment type="similarity">
    <text evidence="1 6">Belongs to the annexin family.</text>
</comment>
<dbReference type="AlphaFoldDB" id="A0A0N4V646"/>
<protein>
    <recommendedName>
        <fullName evidence="6">Annexin</fullName>
    </recommendedName>
</protein>
<feature type="region of interest" description="Disordered" evidence="7">
    <location>
        <begin position="18"/>
        <end position="196"/>
    </location>
</feature>
<dbReference type="GO" id="GO:0012506">
    <property type="term" value="C:vesicle membrane"/>
    <property type="evidence" value="ECO:0007669"/>
    <property type="project" value="TreeGrafter"/>
</dbReference>
<evidence type="ECO:0000313" key="8">
    <source>
        <dbReference type="EMBL" id="VDD90579.1"/>
    </source>
</evidence>
<dbReference type="GO" id="GO:0005886">
    <property type="term" value="C:plasma membrane"/>
    <property type="evidence" value="ECO:0007669"/>
    <property type="project" value="TreeGrafter"/>
</dbReference>
<dbReference type="SUPFAM" id="SSF47874">
    <property type="entry name" value="Annexin"/>
    <property type="match status" value="1"/>
</dbReference>
<dbReference type="PANTHER" id="PTHR10502">
    <property type="entry name" value="ANNEXIN"/>
    <property type="match status" value="1"/>
</dbReference>
<proteinExistence type="inferred from homology"/>
<feature type="compositionally biased region" description="Low complexity" evidence="7">
    <location>
        <begin position="118"/>
        <end position="150"/>
    </location>
</feature>
<keyword evidence="5 6" id="KW-0111">Calcium/phospholipid-binding</keyword>
<evidence type="ECO:0000256" key="3">
    <source>
        <dbReference type="ARBA" id="ARBA00022837"/>
    </source>
</evidence>
<dbReference type="FunFam" id="1.10.220.10:FF:000001">
    <property type="entry name" value="Annexin"/>
    <property type="match status" value="1"/>
</dbReference>
<dbReference type="InterPro" id="IPR037104">
    <property type="entry name" value="Annexin_sf"/>
</dbReference>
<dbReference type="Pfam" id="PF00191">
    <property type="entry name" value="Annexin"/>
    <property type="match status" value="4"/>
</dbReference>
<evidence type="ECO:0000256" key="1">
    <source>
        <dbReference type="ARBA" id="ARBA00007831"/>
    </source>
</evidence>
<dbReference type="SMART" id="SM00335">
    <property type="entry name" value="ANX"/>
    <property type="match status" value="4"/>
</dbReference>
<keyword evidence="3 6" id="KW-0106">Calcium</keyword>
<evidence type="ECO:0000256" key="4">
    <source>
        <dbReference type="ARBA" id="ARBA00023216"/>
    </source>
</evidence>
<dbReference type="InterPro" id="IPR018502">
    <property type="entry name" value="Annexin_repeat"/>
</dbReference>
<evidence type="ECO:0000313" key="9">
    <source>
        <dbReference type="Proteomes" id="UP000274131"/>
    </source>
</evidence>
<organism evidence="10">
    <name type="scientific">Enterobius vermicularis</name>
    <name type="common">Human pinworm</name>
    <dbReference type="NCBI Taxonomy" id="51028"/>
    <lineage>
        <taxon>Eukaryota</taxon>
        <taxon>Metazoa</taxon>
        <taxon>Ecdysozoa</taxon>
        <taxon>Nematoda</taxon>
        <taxon>Chromadorea</taxon>
        <taxon>Rhabditida</taxon>
        <taxon>Spirurina</taxon>
        <taxon>Oxyuridomorpha</taxon>
        <taxon>Oxyuroidea</taxon>
        <taxon>Oxyuridae</taxon>
        <taxon>Enterobius</taxon>
    </lineage>
</organism>
<comment type="domain">
    <text evidence="6">A pair of annexin repeats may form one binding site for calcium and phospholipid.</text>
</comment>
<sequence length="525" mass="56314">MPLINKRDILNTIIDGVKKGLDGGTTNQVPSSSVPDYSQPGNSYFRGQQPNMSYPGGYPNQNTGYPGQQGGQYGGYPAGDGYPNQPGGYPNQPGGYPGQPMGFPGQTTPYPNQPGMPYPNQTGQPYPGQPGQPSGYPSQPGQPGGYPSQPGGYGNHSGGYPSGPGGYNQPVGYPPSAPGQYGGPTQGGYQPAGAGTHQGYGNVGQISGMMNTPSIRPHPGFNAQADAEALRKAMKGIGCDKNKVITVLCARSNSQRQEISTAFKTMYGKDLKGELRSELSGDFEDLILGLMELPANFDAQHLNRAMAGLGTNESVLIEIMCSRTNAEIGVIKSAYRALYKQDLERDIIGDTSGYFQRLMVCMSAGGRDESQRTDQIKANQDAHALHRAGEQRLGTDESSFIAILASQNYAQLRLVFQEYQKITGHSIEKAIEAEFSGDIKDGLLAVVSCIQNRPAYFAKLLYNSMAGLGTRDKDLIRLVVTRSEVDLADIKREFQRLYKKSLVDMIKGDCSGAYKDGLIAIVNGN</sequence>
<dbReference type="PANTHER" id="PTHR10502:SF102">
    <property type="entry name" value="ANNEXIN B11"/>
    <property type="match status" value="1"/>
</dbReference>
<evidence type="ECO:0000256" key="7">
    <source>
        <dbReference type="SAM" id="MobiDB-lite"/>
    </source>
</evidence>
<keyword evidence="9" id="KW-1185">Reference proteome</keyword>
<dbReference type="InterPro" id="IPR018252">
    <property type="entry name" value="Annexin_repeat_CS"/>
</dbReference>
<keyword evidence="4 6" id="KW-0041">Annexin</keyword>
<feature type="compositionally biased region" description="Gly residues" evidence="7">
    <location>
        <begin position="67"/>
        <end position="78"/>
    </location>
</feature>
<evidence type="ECO:0000256" key="6">
    <source>
        <dbReference type="RuleBase" id="RU003540"/>
    </source>
</evidence>
<dbReference type="PROSITE" id="PS51897">
    <property type="entry name" value="ANNEXIN_2"/>
    <property type="match status" value="4"/>
</dbReference>
<dbReference type="GO" id="GO:0005737">
    <property type="term" value="C:cytoplasm"/>
    <property type="evidence" value="ECO:0007669"/>
    <property type="project" value="TreeGrafter"/>
</dbReference>
<feature type="compositionally biased region" description="Polar residues" evidence="7">
    <location>
        <begin position="24"/>
        <end position="52"/>
    </location>
</feature>
<dbReference type="Proteomes" id="UP000274131">
    <property type="component" value="Unassembled WGS sequence"/>
</dbReference>
<dbReference type="Gene3D" id="1.10.220.10">
    <property type="entry name" value="Annexin"/>
    <property type="match status" value="4"/>
</dbReference>
<evidence type="ECO:0000256" key="2">
    <source>
        <dbReference type="ARBA" id="ARBA00022737"/>
    </source>
</evidence>
<reference evidence="8 9" key="2">
    <citation type="submission" date="2018-10" db="EMBL/GenBank/DDBJ databases">
        <authorList>
            <consortium name="Pathogen Informatics"/>
        </authorList>
    </citation>
    <scope>NUCLEOTIDE SEQUENCE [LARGE SCALE GENOMIC DNA]</scope>
</reference>
<dbReference type="FunFam" id="1.10.220.10:FF:000003">
    <property type="entry name" value="Annexin"/>
    <property type="match status" value="1"/>
</dbReference>
<dbReference type="InterPro" id="IPR001464">
    <property type="entry name" value="Annexin"/>
</dbReference>
<dbReference type="PRINTS" id="PR00196">
    <property type="entry name" value="ANNEXIN"/>
</dbReference>
<dbReference type="EMBL" id="UXUI01008130">
    <property type="protein sequence ID" value="VDD90579.1"/>
    <property type="molecule type" value="Genomic_DNA"/>
</dbReference>
<name>A0A0N4V646_ENTVE</name>
<keyword evidence="2 6" id="KW-0677">Repeat</keyword>
<feature type="compositionally biased region" description="Gly residues" evidence="7">
    <location>
        <begin position="151"/>
        <end position="166"/>
    </location>
</feature>
<dbReference type="GO" id="GO:0001786">
    <property type="term" value="F:phosphatidylserine binding"/>
    <property type="evidence" value="ECO:0007669"/>
    <property type="project" value="TreeGrafter"/>
</dbReference>
<feature type="compositionally biased region" description="Low complexity" evidence="7">
    <location>
        <begin position="79"/>
        <end position="106"/>
    </location>
</feature>
<dbReference type="OrthoDB" id="37886at2759"/>
<dbReference type="FunFam" id="1.10.220.10:FF:000004">
    <property type="entry name" value="Annexin"/>
    <property type="match status" value="1"/>
</dbReference>